<accession>A0A101RLC1</accession>
<feature type="compositionally biased region" description="Basic residues" evidence="1">
    <location>
        <begin position="1"/>
        <end position="10"/>
    </location>
</feature>
<feature type="region of interest" description="Disordered" evidence="1">
    <location>
        <begin position="1"/>
        <end position="38"/>
    </location>
</feature>
<comment type="caution">
    <text evidence="2">The sequence shown here is derived from an EMBL/GenBank/DDBJ whole genome shotgun (WGS) entry which is preliminary data.</text>
</comment>
<reference evidence="2 3" key="1">
    <citation type="submission" date="2015-10" db="EMBL/GenBank/DDBJ databases">
        <title>Draft genome sequence of Streptomyces canus DSM 40017, type strain for the species Streptomyces canus.</title>
        <authorList>
            <person name="Ruckert C."/>
            <person name="Winkler A."/>
            <person name="Kalinowski J."/>
            <person name="Kampfer P."/>
            <person name="Glaeser S."/>
        </authorList>
    </citation>
    <scope>NUCLEOTIDE SEQUENCE [LARGE SCALE GENOMIC DNA]</scope>
    <source>
        <strain evidence="2 3">DSM 40017</strain>
    </source>
</reference>
<name>A0A101RLC1_9ACTN</name>
<dbReference type="EMBL" id="LMWU01000070">
    <property type="protein sequence ID" value="KUN57625.1"/>
    <property type="molecule type" value="Genomic_DNA"/>
</dbReference>
<dbReference type="AlphaFoldDB" id="A0A101RLC1"/>
<evidence type="ECO:0000256" key="1">
    <source>
        <dbReference type="SAM" id="MobiDB-lite"/>
    </source>
</evidence>
<proteinExistence type="predicted"/>
<organism evidence="2 3">
    <name type="scientific">Streptomyces canus</name>
    <dbReference type="NCBI Taxonomy" id="58343"/>
    <lineage>
        <taxon>Bacteria</taxon>
        <taxon>Bacillati</taxon>
        <taxon>Actinomycetota</taxon>
        <taxon>Actinomycetes</taxon>
        <taxon>Kitasatosporales</taxon>
        <taxon>Streptomycetaceae</taxon>
        <taxon>Streptomyces</taxon>
        <taxon>Streptomyces aurantiacus group</taxon>
    </lineage>
</organism>
<gene>
    <name evidence="2" type="ORF">AQJ46_47045</name>
</gene>
<dbReference type="Proteomes" id="UP000053669">
    <property type="component" value="Unassembled WGS sequence"/>
</dbReference>
<evidence type="ECO:0000313" key="3">
    <source>
        <dbReference type="Proteomes" id="UP000053669"/>
    </source>
</evidence>
<sequence>MFKNFGRSRRASAPDVTETTGGTEPMCPDTGLPYGEPGSTERLAWIFAMNDLEDAEERA</sequence>
<dbReference type="RefSeq" id="WP_059211505.1">
    <property type="nucleotide sequence ID" value="NZ_KQ948681.1"/>
</dbReference>
<protein>
    <submittedName>
        <fullName evidence="2">Uncharacterized protein</fullName>
    </submittedName>
</protein>
<dbReference type="STRING" id="58343.AQJ46_47045"/>
<evidence type="ECO:0000313" key="2">
    <source>
        <dbReference type="EMBL" id="KUN57625.1"/>
    </source>
</evidence>